<name>A0ABP1CVZ0_9APHY</name>
<gene>
    <name evidence="1" type="ORF">GFSPODELE1_LOCUS2870</name>
</gene>
<keyword evidence="2" id="KW-1185">Reference proteome</keyword>
<evidence type="ECO:0000313" key="1">
    <source>
        <dbReference type="EMBL" id="CAL1699846.1"/>
    </source>
</evidence>
<dbReference type="EMBL" id="OZ037954">
    <property type="protein sequence ID" value="CAL1699846.1"/>
    <property type="molecule type" value="Genomic_DNA"/>
</dbReference>
<proteinExistence type="predicted"/>
<protein>
    <recommendedName>
        <fullName evidence="3">Cysteine-rich transmembrane CYSTM domain-containing protein</fullName>
    </recommendedName>
</protein>
<evidence type="ECO:0008006" key="3">
    <source>
        <dbReference type="Google" id="ProtNLM"/>
    </source>
</evidence>
<accession>A0ABP1CVZ0</accession>
<evidence type="ECO:0000313" key="2">
    <source>
        <dbReference type="Proteomes" id="UP001497453"/>
    </source>
</evidence>
<sequence>MYHPGVQQPPSVYQVRRSSNDLRFLYRTPSGYYPATPQMSMAPQYMQPAPVPAMSYAYAPQHHYLRRHANNCCDSCCTCWYSCCPRDCCQCCCDCCCY</sequence>
<reference evidence="2" key="1">
    <citation type="submission" date="2024-04" db="EMBL/GenBank/DDBJ databases">
        <authorList>
            <person name="Shaw F."/>
            <person name="Minotto A."/>
        </authorList>
    </citation>
    <scope>NUCLEOTIDE SEQUENCE [LARGE SCALE GENOMIC DNA]</scope>
</reference>
<organism evidence="1 2">
    <name type="scientific">Somion occarium</name>
    <dbReference type="NCBI Taxonomy" id="3059160"/>
    <lineage>
        <taxon>Eukaryota</taxon>
        <taxon>Fungi</taxon>
        <taxon>Dikarya</taxon>
        <taxon>Basidiomycota</taxon>
        <taxon>Agaricomycotina</taxon>
        <taxon>Agaricomycetes</taxon>
        <taxon>Polyporales</taxon>
        <taxon>Cerrenaceae</taxon>
        <taxon>Somion</taxon>
    </lineage>
</organism>
<dbReference type="Proteomes" id="UP001497453">
    <property type="component" value="Chromosome 11"/>
</dbReference>